<proteinExistence type="inferred from homology"/>
<evidence type="ECO:0000313" key="8">
    <source>
        <dbReference type="EMBL" id="OGC82770.1"/>
    </source>
</evidence>
<dbReference type="InterPro" id="IPR011034">
    <property type="entry name" value="Formyl_transferase-like_C_sf"/>
</dbReference>
<dbReference type="InterPro" id="IPR005794">
    <property type="entry name" value="Fmt"/>
</dbReference>
<dbReference type="Pfam" id="PF02911">
    <property type="entry name" value="Formyl_trans_C"/>
    <property type="match status" value="1"/>
</dbReference>
<evidence type="ECO:0000256" key="3">
    <source>
        <dbReference type="ARBA" id="ARBA00022679"/>
    </source>
</evidence>
<feature type="domain" description="Formyl transferase C-terminal" evidence="7">
    <location>
        <begin position="214"/>
        <end position="309"/>
    </location>
</feature>
<evidence type="ECO:0000256" key="1">
    <source>
        <dbReference type="ARBA" id="ARBA00010699"/>
    </source>
</evidence>
<comment type="caution">
    <text evidence="8">The sequence shown here is derived from an EMBL/GenBank/DDBJ whole genome shotgun (WGS) entry which is preliminary data.</text>
</comment>
<protein>
    <recommendedName>
        <fullName evidence="2 5">Methionyl-tRNA formyltransferase</fullName>
        <ecNumber evidence="2 5">2.1.2.9</ecNumber>
    </recommendedName>
</protein>
<dbReference type="InterPro" id="IPR041711">
    <property type="entry name" value="Met-tRNA-FMT_N"/>
</dbReference>
<accession>A0A1F4XMB9</accession>
<dbReference type="CDD" id="cd08646">
    <property type="entry name" value="FMT_core_Met-tRNA-FMT_N"/>
    <property type="match status" value="1"/>
</dbReference>
<feature type="domain" description="Formyl transferase N-terminal" evidence="6">
    <location>
        <begin position="8"/>
        <end position="187"/>
    </location>
</feature>
<comment type="function">
    <text evidence="5">Attaches a formyl group to the free amino group of methionyl-tRNA(fMet). The formyl group appears to play a dual role in the initiator identity of N-formylmethionyl-tRNA by promoting its recognition by IF2 and preventing the misappropriation of this tRNA by the elongation apparatus.</text>
</comment>
<dbReference type="SUPFAM" id="SSF53328">
    <property type="entry name" value="Formyltransferase"/>
    <property type="match status" value="1"/>
</dbReference>
<evidence type="ECO:0000256" key="2">
    <source>
        <dbReference type="ARBA" id="ARBA00012261"/>
    </source>
</evidence>
<evidence type="ECO:0000256" key="5">
    <source>
        <dbReference type="HAMAP-Rule" id="MF_00182"/>
    </source>
</evidence>
<evidence type="ECO:0000256" key="4">
    <source>
        <dbReference type="ARBA" id="ARBA00022917"/>
    </source>
</evidence>
<comment type="catalytic activity">
    <reaction evidence="5">
        <text>L-methionyl-tRNA(fMet) + (6R)-10-formyltetrahydrofolate = N-formyl-L-methionyl-tRNA(fMet) + (6S)-5,6,7,8-tetrahydrofolate + H(+)</text>
        <dbReference type="Rhea" id="RHEA:24380"/>
        <dbReference type="Rhea" id="RHEA-COMP:9952"/>
        <dbReference type="Rhea" id="RHEA-COMP:9953"/>
        <dbReference type="ChEBI" id="CHEBI:15378"/>
        <dbReference type="ChEBI" id="CHEBI:57453"/>
        <dbReference type="ChEBI" id="CHEBI:78530"/>
        <dbReference type="ChEBI" id="CHEBI:78844"/>
        <dbReference type="ChEBI" id="CHEBI:195366"/>
        <dbReference type="EC" id="2.1.2.9"/>
    </reaction>
</comment>
<dbReference type="Pfam" id="PF00551">
    <property type="entry name" value="Formyl_trans_N"/>
    <property type="match status" value="1"/>
</dbReference>
<name>A0A1F4XMB9_9BACT</name>
<dbReference type="PANTHER" id="PTHR11138">
    <property type="entry name" value="METHIONYL-TRNA FORMYLTRANSFERASE"/>
    <property type="match status" value="1"/>
</dbReference>
<dbReference type="InterPro" id="IPR036477">
    <property type="entry name" value="Formyl_transf_N_sf"/>
</dbReference>
<organism evidence="8 9">
    <name type="scientific">Candidatus Abawacabacteria bacterium RIFCSPHIGHO2_01_FULL_46_8</name>
    <dbReference type="NCBI Taxonomy" id="1817815"/>
    <lineage>
        <taxon>Bacteria</taxon>
        <taxon>Candidatus Abawacaibacteriota</taxon>
    </lineage>
</organism>
<reference evidence="8 9" key="1">
    <citation type="journal article" date="2016" name="Nat. Commun.">
        <title>Thousands of microbial genomes shed light on interconnected biogeochemical processes in an aquifer system.</title>
        <authorList>
            <person name="Anantharaman K."/>
            <person name="Brown C.T."/>
            <person name="Hug L.A."/>
            <person name="Sharon I."/>
            <person name="Castelle C.J."/>
            <person name="Probst A.J."/>
            <person name="Thomas B.C."/>
            <person name="Singh A."/>
            <person name="Wilkins M.J."/>
            <person name="Karaoz U."/>
            <person name="Brodie E.L."/>
            <person name="Williams K.H."/>
            <person name="Hubbard S.S."/>
            <person name="Banfield J.F."/>
        </authorList>
    </citation>
    <scope>NUCLEOTIDE SEQUENCE [LARGE SCALE GENOMIC DNA]</scope>
</reference>
<dbReference type="EMBL" id="MEWS01000008">
    <property type="protein sequence ID" value="OGC82770.1"/>
    <property type="molecule type" value="Genomic_DNA"/>
</dbReference>
<dbReference type="EC" id="2.1.2.9" evidence="2 5"/>
<dbReference type="AlphaFoldDB" id="A0A1F4XMB9"/>
<sequence>MTKKPLEKIRVIFMGSPDAAVKVLAALNEDERIEVPLVITKPDKPRGRAQKVIIAKIKQYALDHGIKVFQPDLINIEESLAYVDTFDSDLIFLIGYGKILGQELLNLPRYGCINLHGALLPKYRGPAPIQASILHGDTETGITYMAMDEGLDTGDIIDQVKIKIKKNETADELQLRLANLVAKSVAQVIVDYVSGKLIAKPQDKSQATYCHILNRDDGKIDWTEDAKSIHDKIRAYTSWPGAFTYLDGHRLKILQAEPHQQMAKQKPGVFFLKDDKEPAVACGSGYLSLKKLQLEGKKAISGEEFARGYGRLALTRCR</sequence>
<dbReference type="HAMAP" id="MF_00182">
    <property type="entry name" value="Formyl_trans"/>
    <property type="match status" value="1"/>
</dbReference>
<evidence type="ECO:0000259" key="7">
    <source>
        <dbReference type="Pfam" id="PF02911"/>
    </source>
</evidence>
<dbReference type="GO" id="GO:0004479">
    <property type="term" value="F:methionyl-tRNA formyltransferase activity"/>
    <property type="evidence" value="ECO:0007669"/>
    <property type="project" value="UniProtKB-UniRule"/>
</dbReference>
<keyword evidence="3 5" id="KW-0808">Transferase</keyword>
<dbReference type="NCBIfam" id="TIGR00460">
    <property type="entry name" value="fmt"/>
    <property type="match status" value="1"/>
</dbReference>
<dbReference type="InterPro" id="IPR005793">
    <property type="entry name" value="Formyl_trans_C"/>
</dbReference>
<dbReference type="GO" id="GO:0005829">
    <property type="term" value="C:cytosol"/>
    <property type="evidence" value="ECO:0007669"/>
    <property type="project" value="TreeGrafter"/>
</dbReference>
<dbReference type="InterPro" id="IPR044135">
    <property type="entry name" value="Met-tRNA-FMT_C"/>
</dbReference>
<comment type="caution">
    <text evidence="5">Lacks conserved residue(s) required for the propagation of feature annotation.</text>
</comment>
<dbReference type="InterPro" id="IPR002376">
    <property type="entry name" value="Formyl_transf_N"/>
</dbReference>
<evidence type="ECO:0000259" key="6">
    <source>
        <dbReference type="Pfam" id="PF00551"/>
    </source>
</evidence>
<dbReference type="Proteomes" id="UP000177521">
    <property type="component" value="Unassembled WGS sequence"/>
</dbReference>
<dbReference type="PANTHER" id="PTHR11138:SF5">
    <property type="entry name" value="METHIONYL-TRNA FORMYLTRANSFERASE, MITOCHONDRIAL"/>
    <property type="match status" value="1"/>
</dbReference>
<gene>
    <name evidence="5" type="primary">fmt</name>
    <name evidence="8" type="ORF">A2788_02625</name>
</gene>
<keyword evidence="4 5" id="KW-0648">Protein biosynthesis</keyword>
<comment type="similarity">
    <text evidence="1 5">Belongs to the Fmt family.</text>
</comment>
<dbReference type="CDD" id="cd08704">
    <property type="entry name" value="Met_tRNA_FMT_C"/>
    <property type="match status" value="1"/>
</dbReference>
<evidence type="ECO:0000313" key="9">
    <source>
        <dbReference type="Proteomes" id="UP000177521"/>
    </source>
</evidence>
<dbReference type="SUPFAM" id="SSF50486">
    <property type="entry name" value="FMT C-terminal domain-like"/>
    <property type="match status" value="1"/>
</dbReference>
<dbReference type="Gene3D" id="3.40.50.12230">
    <property type="match status" value="1"/>
</dbReference>